<reference evidence="2" key="1">
    <citation type="submission" date="2021-02" db="EMBL/GenBank/DDBJ databases">
        <authorList>
            <person name="Nowell W R."/>
        </authorList>
    </citation>
    <scope>NUCLEOTIDE SEQUENCE</scope>
</reference>
<dbReference type="OrthoDB" id="10043543at2759"/>
<proteinExistence type="predicted"/>
<dbReference type="EMBL" id="CAJNOQ010002322">
    <property type="protein sequence ID" value="CAF0951747.1"/>
    <property type="molecule type" value="Genomic_DNA"/>
</dbReference>
<keyword evidence="1" id="KW-0812">Transmembrane</keyword>
<evidence type="ECO:0000313" key="4">
    <source>
        <dbReference type="EMBL" id="CAF3727376.1"/>
    </source>
</evidence>
<evidence type="ECO:0000256" key="1">
    <source>
        <dbReference type="SAM" id="Phobius"/>
    </source>
</evidence>
<feature type="transmembrane region" description="Helical" evidence="1">
    <location>
        <begin position="82"/>
        <end position="103"/>
    </location>
</feature>
<sequence>MTSAIIQSDYDVNNIIGTEHGIQYSTAIDSNSQPSASIPDEEVQYSMWNMFKRHIPRLILTVLVDIVIPLVLYFVLQKYLLSVYALLIAGCPALIMVIVKAVWSRTFDGIGFLVFIGFFISAIVAIITKNARVLVFEKSLITAVMSAIFLVSLIPFHIRCGQRVNLKLRPLVYYFYMDLIPMGKRQAGLSRVIIVDQHDNRYRELQEEIDDIQQTTSERLIEPSKEEVEAVYDWIYHHCSSFRYSCYGLTILWAIGFMVEFGGRLALVFAHLSVNIIVLYANVMLAVVASLCALSSMIIIIIERRQTMNQIKQWQLENLHHTPTAVTHMQV</sequence>
<dbReference type="Proteomes" id="UP000677228">
    <property type="component" value="Unassembled WGS sequence"/>
</dbReference>
<feature type="transmembrane region" description="Helical" evidence="1">
    <location>
        <begin position="140"/>
        <end position="158"/>
    </location>
</feature>
<keyword evidence="1" id="KW-0472">Membrane</keyword>
<dbReference type="EMBL" id="CAJNOK010005133">
    <property type="protein sequence ID" value="CAF0961370.1"/>
    <property type="molecule type" value="Genomic_DNA"/>
</dbReference>
<protein>
    <submittedName>
        <fullName evidence="2">Uncharacterized protein</fullName>
    </submittedName>
</protein>
<name>A0A814DCA2_9BILA</name>
<accession>A0A814DCA2</accession>
<feature type="transmembrane region" description="Helical" evidence="1">
    <location>
        <begin position="58"/>
        <end position="76"/>
    </location>
</feature>
<evidence type="ECO:0000313" key="2">
    <source>
        <dbReference type="EMBL" id="CAF0951747.1"/>
    </source>
</evidence>
<comment type="caution">
    <text evidence="2">The sequence shown here is derived from an EMBL/GenBank/DDBJ whole genome shotgun (WGS) entry which is preliminary data.</text>
</comment>
<dbReference type="EMBL" id="CAJOBA010005138">
    <property type="protein sequence ID" value="CAF3734186.1"/>
    <property type="molecule type" value="Genomic_DNA"/>
</dbReference>
<evidence type="ECO:0000313" key="6">
    <source>
        <dbReference type="Proteomes" id="UP000663829"/>
    </source>
</evidence>
<dbReference type="AlphaFoldDB" id="A0A814DCA2"/>
<feature type="transmembrane region" description="Helical" evidence="1">
    <location>
        <begin position="110"/>
        <end position="128"/>
    </location>
</feature>
<dbReference type="Proteomes" id="UP000681722">
    <property type="component" value="Unassembled WGS sequence"/>
</dbReference>
<dbReference type="Proteomes" id="UP000663829">
    <property type="component" value="Unassembled WGS sequence"/>
</dbReference>
<keyword evidence="6" id="KW-1185">Reference proteome</keyword>
<dbReference type="EMBL" id="CAJOBC010002321">
    <property type="protein sequence ID" value="CAF3727376.1"/>
    <property type="molecule type" value="Genomic_DNA"/>
</dbReference>
<feature type="transmembrane region" description="Helical" evidence="1">
    <location>
        <begin position="246"/>
        <end position="270"/>
    </location>
</feature>
<evidence type="ECO:0000313" key="5">
    <source>
        <dbReference type="EMBL" id="CAF3734186.1"/>
    </source>
</evidence>
<gene>
    <name evidence="2" type="ORF">GPM918_LOCUS11283</name>
    <name evidence="3" type="ORF">OVA965_LOCUS12654</name>
    <name evidence="4" type="ORF">SRO942_LOCUS11282</name>
    <name evidence="5" type="ORF">TMI583_LOCUS12658</name>
</gene>
<dbReference type="Proteomes" id="UP000682733">
    <property type="component" value="Unassembled WGS sequence"/>
</dbReference>
<keyword evidence="1" id="KW-1133">Transmembrane helix</keyword>
<evidence type="ECO:0000313" key="3">
    <source>
        <dbReference type="EMBL" id="CAF0961370.1"/>
    </source>
</evidence>
<feature type="transmembrane region" description="Helical" evidence="1">
    <location>
        <begin position="276"/>
        <end position="302"/>
    </location>
</feature>
<organism evidence="2 6">
    <name type="scientific">Didymodactylos carnosus</name>
    <dbReference type="NCBI Taxonomy" id="1234261"/>
    <lineage>
        <taxon>Eukaryota</taxon>
        <taxon>Metazoa</taxon>
        <taxon>Spiralia</taxon>
        <taxon>Gnathifera</taxon>
        <taxon>Rotifera</taxon>
        <taxon>Eurotatoria</taxon>
        <taxon>Bdelloidea</taxon>
        <taxon>Philodinida</taxon>
        <taxon>Philodinidae</taxon>
        <taxon>Didymodactylos</taxon>
    </lineage>
</organism>